<feature type="transmembrane region" description="Helical" evidence="1">
    <location>
        <begin position="302"/>
        <end position="325"/>
    </location>
</feature>
<evidence type="ECO:0000313" key="2">
    <source>
        <dbReference type="EMBL" id="CUR59797.1"/>
    </source>
</evidence>
<gene>
    <name evidence="2" type="ORF">NOCA1190100</name>
</gene>
<feature type="transmembrane region" description="Helical" evidence="1">
    <location>
        <begin position="346"/>
        <end position="371"/>
    </location>
</feature>
<name>A0A2P2CCT7_9ZZZZ</name>
<accession>A0A2P2CCT7</accession>
<dbReference type="EMBL" id="CZKB01000011">
    <property type="protein sequence ID" value="CUR59797.1"/>
    <property type="molecule type" value="Genomic_DNA"/>
</dbReference>
<sequence>MFSLVLRRAHVQRRLLAAVVVLVATACTLVGTCTLLLDVTQARALREAVQRADPDDLAVTAFLVDLSSRDAPAARDEAARVVGDVLGPMRPVQETTLTSRLRDLEADGARTDSQAYLVATDALATRADLTTGRWPAPTGGRAEVVVPEATARLLRLDLGDEVALGEERGLGGVDAPVPLVVVGTFRPRAVLEWERDPLGGAGFSPSYSDGLEAAPTYGPFVVDEQAFLGTGSSVNALRVTAYPALDVAGDSSLQRAARLLDDAPGLLAARVGDRARLTRLASDLPRSLAHLHAQRASTASTVLVVLLLGTALSLAAALLTGRLVGSVREDERDLLVAMGLGRRHQLGTAAAEAALLALVAGGIAVPVASLLHSRLTHRGDLTAAGLQQGPAITWPLVLAVLVTALLLTGTLATATLRPRPVADPSPRAGLAGRGLDVLLLGAAALAWWQLRGQPSTSSRTGDVVLTAAPVLCLAVLTVLGVRLVAALLGRAAALVGRARGLVLPLATQQATRRAHASTAMVLVAAAVAAAVFALALRTTWDTSQDDQAALRVGTDLALRLRAPAELLEAQKIGTALAGQDPAPALSPVIHRPLALGRYVGRQGSRPVLVAVDSRQAGALLRGRLDTGTTWAGIGRVLAPADPAVGVPLPDDGAGVALRGRGPAGASLTARVTAVLQDRTGLRASVSAGDVALDGAPHSLEWSTAVGEGLELVAVRIELDGSTGAGPGVATATTSTVTATLTVPATDEAVDPAGSGPPWQVRPLQAQSPVGAATAGLHAVGGAAELRTSLEVDLDYFSYTGADVLATVLPVPTVVPVAVSQDLVDAVGAQPGDELAAIVGDTALPLSVAAVVPDVPSAPGEVAVLADADTLSRALIGAGRLDPVVDGWWVAHPSAGTVEAVEAAELGTVTTRDGVAADLARGPLRVAVPAALVVLLALAIALFLAAVVLVVGADRPRASAAVVRLRALGASRRDAVRLQLAEHLLLLLPLTLVGSLVGAASTLLLGPHLVRSDVGAAPVPSPVVVWPWLAELAVVGGLVLGIVVTWVLTLLLVRQSGPSRLRDGAL</sequence>
<keyword evidence="1" id="KW-0472">Membrane</keyword>
<feature type="transmembrane region" description="Helical" evidence="1">
    <location>
        <begin position="1024"/>
        <end position="1052"/>
    </location>
</feature>
<feature type="transmembrane region" description="Helical" evidence="1">
    <location>
        <begin position="983"/>
        <end position="1004"/>
    </location>
</feature>
<dbReference type="PROSITE" id="PS51257">
    <property type="entry name" value="PROKAR_LIPOPROTEIN"/>
    <property type="match status" value="1"/>
</dbReference>
<feature type="transmembrane region" description="Helical" evidence="1">
    <location>
        <begin position="514"/>
        <end position="536"/>
    </location>
</feature>
<dbReference type="GO" id="GO:0005886">
    <property type="term" value="C:plasma membrane"/>
    <property type="evidence" value="ECO:0007669"/>
    <property type="project" value="UniProtKB-SubCell"/>
</dbReference>
<proteinExistence type="predicted"/>
<dbReference type="AlphaFoldDB" id="A0A2P2CCT7"/>
<feature type="transmembrane region" description="Helical" evidence="1">
    <location>
        <begin position="468"/>
        <end position="493"/>
    </location>
</feature>
<feature type="transmembrane region" description="Helical" evidence="1">
    <location>
        <begin position="391"/>
        <end position="416"/>
    </location>
</feature>
<keyword evidence="1" id="KW-1133">Transmembrane helix</keyword>
<protein>
    <submittedName>
        <fullName evidence="2">Putative permease</fullName>
    </submittedName>
</protein>
<feature type="transmembrane region" description="Helical" evidence="1">
    <location>
        <begin position="925"/>
        <end position="950"/>
    </location>
</feature>
<organism evidence="2">
    <name type="scientific">metagenome</name>
    <dbReference type="NCBI Taxonomy" id="256318"/>
    <lineage>
        <taxon>unclassified sequences</taxon>
        <taxon>metagenomes</taxon>
    </lineage>
</organism>
<reference evidence="2" key="1">
    <citation type="submission" date="2015-08" db="EMBL/GenBank/DDBJ databases">
        <authorList>
            <person name="Babu N.S."/>
            <person name="Beckwith C.J."/>
            <person name="Beseler K.G."/>
            <person name="Brison A."/>
            <person name="Carone J.V."/>
            <person name="Caskin T.P."/>
            <person name="Diamond M."/>
            <person name="Durham M.E."/>
            <person name="Foxe J.M."/>
            <person name="Go M."/>
            <person name="Henderson B.A."/>
            <person name="Jones I.B."/>
            <person name="McGettigan J.A."/>
            <person name="Micheletti S.J."/>
            <person name="Nasrallah M.E."/>
            <person name="Ortiz D."/>
            <person name="Piller C.R."/>
            <person name="Privatt S.R."/>
            <person name="Schneider S.L."/>
            <person name="Sharp S."/>
            <person name="Smith T.C."/>
            <person name="Stanton J.D."/>
            <person name="Ullery H.E."/>
            <person name="Wilson R.J."/>
            <person name="Serrano M.G."/>
            <person name="Buck G."/>
            <person name="Lee V."/>
            <person name="Wang Y."/>
            <person name="Carvalho R."/>
            <person name="Voegtly L."/>
            <person name="Shi R."/>
            <person name="Duckworth R."/>
            <person name="Johnson A."/>
            <person name="Loviza R."/>
            <person name="Walstead R."/>
            <person name="Shah Z."/>
            <person name="Kiflezghi M."/>
            <person name="Wade K."/>
            <person name="Ball S.L."/>
            <person name="Bradley K.W."/>
            <person name="Asai D.J."/>
            <person name="Bowman C.A."/>
            <person name="Russell D.A."/>
            <person name="Pope W.H."/>
            <person name="Jacobs-Sera D."/>
            <person name="Hendrix R.W."/>
            <person name="Hatfull G.F."/>
        </authorList>
    </citation>
    <scope>NUCLEOTIDE SEQUENCE</scope>
</reference>
<evidence type="ECO:0000256" key="1">
    <source>
        <dbReference type="SAM" id="Phobius"/>
    </source>
</evidence>
<keyword evidence="1" id="KW-0812">Transmembrane</keyword>